<dbReference type="EMBL" id="CP012109">
    <property type="protein sequence ID" value="AKQ69061.1"/>
    <property type="molecule type" value="Genomic_DNA"/>
</dbReference>
<accession>A0A0H4X044</accession>
<protein>
    <submittedName>
        <fullName evidence="1">Bacteriophytochrome heme oxygenase BphO</fullName>
    </submittedName>
</protein>
<organism evidence="1 2">
    <name type="scientific">Pseudomyxococcus hansupus</name>
    <dbReference type="NCBI Taxonomy" id="1297742"/>
    <lineage>
        <taxon>Bacteria</taxon>
        <taxon>Pseudomonadati</taxon>
        <taxon>Myxococcota</taxon>
        <taxon>Myxococcia</taxon>
        <taxon>Myxococcales</taxon>
        <taxon>Cystobacterineae</taxon>
        <taxon>Myxococcaceae</taxon>
        <taxon>Pseudomyxococcus</taxon>
    </lineage>
</organism>
<dbReference type="STRING" id="1297742.A176_005973"/>
<keyword evidence="2" id="KW-1185">Reference proteome</keyword>
<dbReference type="AlphaFoldDB" id="A0A0H4X044"/>
<evidence type="ECO:0000313" key="1">
    <source>
        <dbReference type="EMBL" id="AKQ69061.1"/>
    </source>
</evidence>
<dbReference type="SUPFAM" id="SSF48613">
    <property type="entry name" value="Heme oxygenase-like"/>
    <property type="match status" value="1"/>
</dbReference>
<dbReference type="Gene3D" id="1.20.910.10">
    <property type="entry name" value="Heme oxygenase-like"/>
    <property type="match status" value="1"/>
</dbReference>
<gene>
    <name evidence="1" type="ORF">A176_005973</name>
</gene>
<proteinExistence type="predicted"/>
<dbReference type="GO" id="GO:0006788">
    <property type="term" value="P:heme oxidation"/>
    <property type="evidence" value="ECO:0007669"/>
    <property type="project" value="InterPro"/>
</dbReference>
<dbReference type="CDD" id="cd19166">
    <property type="entry name" value="HemeO-bac"/>
    <property type="match status" value="1"/>
</dbReference>
<dbReference type="KEGG" id="mym:A176_005973"/>
<name>A0A0H4X044_9BACT</name>
<dbReference type="eggNOG" id="COG3230">
    <property type="taxonomic scope" value="Bacteria"/>
</dbReference>
<dbReference type="GO" id="GO:0004392">
    <property type="term" value="F:heme oxygenase (decyclizing) activity"/>
    <property type="evidence" value="ECO:0007669"/>
    <property type="project" value="InterPro"/>
</dbReference>
<evidence type="ECO:0000313" key="2">
    <source>
        <dbReference type="Proteomes" id="UP000009026"/>
    </source>
</evidence>
<dbReference type="Pfam" id="PF01126">
    <property type="entry name" value="Heme_oxygenase"/>
    <property type="match status" value="1"/>
</dbReference>
<reference evidence="1 2" key="1">
    <citation type="journal article" date="2016" name="PLoS ONE">
        <title>Complete Genome Sequence and Comparative Genomics of a Novel Myxobacterium Myxococcus hansupus.</title>
        <authorList>
            <person name="Sharma G."/>
            <person name="Narwani T."/>
            <person name="Subramanian S."/>
        </authorList>
    </citation>
    <scope>NUCLEOTIDE SEQUENCE [LARGE SCALE GENOMIC DNA]</scope>
    <source>
        <strain evidence="2">mixupus</strain>
    </source>
</reference>
<sequence>MDADLTPSAYRRHLEALLGFYAPLEARLASLPLERLAGLAIQERWKVSLLEEDLRAFGHDAHSLARLPRCEALPALPGLPEALGCLYVLEGSTLGGQLILRHLRRQFESASPPATFSFFNAYGDAVGPRWRAFGDAVNQASESAADDAFDGRAIQAAQATFDAFAAWLRQEQAHAALPA</sequence>
<dbReference type="InterPro" id="IPR016084">
    <property type="entry name" value="Haem_Oase-like_multi-hlx"/>
</dbReference>
<dbReference type="PATRIC" id="fig|1297742.4.peg.6066"/>
<dbReference type="InterPro" id="IPR016053">
    <property type="entry name" value="Haem_Oase-like"/>
</dbReference>
<dbReference type="Proteomes" id="UP000009026">
    <property type="component" value="Chromosome"/>
</dbReference>